<dbReference type="EMBL" id="FMVN01000007">
    <property type="protein sequence ID" value="SCY39948.1"/>
    <property type="molecule type" value="Genomic_DNA"/>
</dbReference>
<dbReference type="InterPro" id="IPR001509">
    <property type="entry name" value="Epimerase_deHydtase"/>
</dbReference>
<dbReference type="EC" id="5.1.3.2" evidence="4"/>
<comment type="pathway">
    <text evidence="1">Bacterial outer membrane biogenesis; LPS O-antigen biosynthesis.</text>
</comment>
<organism evidence="4 6">
    <name type="scientific">Legionella micdadei</name>
    <name type="common">Tatlockia micdadei</name>
    <dbReference type="NCBI Taxonomy" id="451"/>
    <lineage>
        <taxon>Bacteria</taxon>
        <taxon>Pseudomonadati</taxon>
        <taxon>Pseudomonadota</taxon>
        <taxon>Gammaproteobacteria</taxon>
        <taxon>Legionellales</taxon>
        <taxon>Legionellaceae</taxon>
        <taxon>Legionella</taxon>
    </lineage>
</organism>
<sequence>MINGQIILTGATGFVGQQLVKRLINETECSLKLALRSGGEQFTHPRIAIFSPIHISGNTDWNPVLKGCEVIVHMAGRAHVLHETAQDPLSEFRKVNTEGTLNLAWQAAQHGIKRFIFISSIGVNGNETTRNQLFSANDLPNPSNPYAISKYEAEQGLLRIAKETQMEVVIIRPPLIYGVEAKGNFQRLIQWLQKGIPLPLGAINNKRSFVSINNLLSLIVRCMNHPSAANQIFLVSDGEDISTTDLLRKISQIMKLPARLLPIPQGLLTVAAYLLCRKADLQRLCGSLQIDISKTCATLDWRPEVTMDEALRLMLDPK</sequence>
<dbReference type="SUPFAM" id="SSF51735">
    <property type="entry name" value="NAD(P)-binding Rossmann-fold domains"/>
    <property type="match status" value="1"/>
</dbReference>
<gene>
    <name evidence="4" type="primary">galE</name>
    <name evidence="4" type="ORF">LMI_2119</name>
    <name evidence="5" type="ORF">SAMN02982997_01606</name>
</gene>
<dbReference type="Gene3D" id="3.40.50.720">
    <property type="entry name" value="NAD(P)-binding Rossmann-like Domain"/>
    <property type="match status" value="1"/>
</dbReference>
<dbReference type="Pfam" id="PF01370">
    <property type="entry name" value="Epimerase"/>
    <property type="match status" value="1"/>
</dbReference>
<evidence type="ECO:0000313" key="4">
    <source>
        <dbReference type="EMBL" id="CEG61398.1"/>
    </source>
</evidence>
<dbReference type="KEGG" id="tmc:LMI_2119"/>
<name>A0A098GG02_LEGMI</name>
<keyword evidence="4" id="KW-0413">Isomerase</keyword>
<evidence type="ECO:0000256" key="2">
    <source>
        <dbReference type="ARBA" id="ARBA00007637"/>
    </source>
</evidence>
<dbReference type="PANTHER" id="PTHR43000">
    <property type="entry name" value="DTDP-D-GLUCOSE 4,6-DEHYDRATASE-RELATED"/>
    <property type="match status" value="1"/>
</dbReference>
<proteinExistence type="inferred from homology"/>
<evidence type="ECO:0000259" key="3">
    <source>
        <dbReference type="Pfam" id="PF01370"/>
    </source>
</evidence>
<comment type="similarity">
    <text evidence="2">Belongs to the NAD(P)-dependent epimerase/dehydratase family.</text>
</comment>
<keyword evidence="7" id="KW-1185">Reference proteome</keyword>
<dbReference type="Proteomes" id="UP000182998">
    <property type="component" value="Unassembled WGS sequence"/>
</dbReference>
<protein>
    <submittedName>
        <fullName evidence="5">Nucleoside-diphosphate-sugar epimerase</fullName>
    </submittedName>
    <submittedName>
        <fullName evidence="4">UDP-glucose 4-epimerase</fullName>
        <ecNumber evidence="4">5.1.3.2</ecNumber>
    </submittedName>
</protein>
<feature type="domain" description="NAD-dependent epimerase/dehydratase" evidence="3">
    <location>
        <begin position="6"/>
        <end position="232"/>
    </location>
</feature>
<evidence type="ECO:0000313" key="6">
    <source>
        <dbReference type="Proteomes" id="UP000032414"/>
    </source>
</evidence>
<evidence type="ECO:0000313" key="7">
    <source>
        <dbReference type="Proteomes" id="UP000182998"/>
    </source>
</evidence>
<dbReference type="RefSeq" id="WP_045099646.1">
    <property type="nucleotide sequence ID" value="NZ_CP020614.1"/>
</dbReference>
<dbReference type="OrthoDB" id="9801056at2"/>
<reference evidence="4" key="2">
    <citation type="submission" date="2014-09" db="EMBL/GenBank/DDBJ databases">
        <authorList>
            <person name="GOMEZ-VALERO Laura"/>
        </authorList>
    </citation>
    <scope>NUCLEOTIDE SEQUENCE</scope>
    <source>
        <strain evidence="4">ATCC33218</strain>
    </source>
</reference>
<evidence type="ECO:0000256" key="1">
    <source>
        <dbReference type="ARBA" id="ARBA00005125"/>
    </source>
</evidence>
<dbReference type="CDD" id="cd05232">
    <property type="entry name" value="UDP_G4E_4_SDR_e"/>
    <property type="match status" value="1"/>
</dbReference>
<reference evidence="6" key="1">
    <citation type="submission" date="2014-09" db="EMBL/GenBank/DDBJ databases">
        <authorList>
            <person name="Gomez-Valero L."/>
        </authorList>
    </citation>
    <scope>NUCLEOTIDE SEQUENCE [LARGE SCALE GENOMIC DNA]</scope>
    <source>
        <strain evidence="6">ATCC33218</strain>
    </source>
</reference>
<dbReference type="STRING" id="451.B6N58_05500"/>
<dbReference type="HOGENOM" id="CLU_007383_6_1_6"/>
<dbReference type="InterPro" id="IPR036291">
    <property type="entry name" value="NAD(P)-bd_dom_sf"/>
</dbReference>
<evidence type="ECO:0000313" key="5">
    <source>
        <dbReference type="EMBL" id="SCY39948.1"/>
    </source>
</evidence>
<dbReference type="GO" id="GO:0003978">
    <property type="term" value="F:UDP-glucose 4-epimerase activity"/>
    <property type="evidence" value="ECO:0007669"/>
    <property type="project" value="UniProtKB-EC"/>
</dbReference>
<dbReference type="Proteomes" id="UP000032414">
    <property type="component" value="Chromosome I"/>
</dbReference>
<reference evidence="5 7" key="3">
    <citation type="submission" date="2016-10" db="EMBL/GenBank/DDBJ databases">
        <authorList>
            <person name="Varghese N."/>
            <person name="Submissions S."/>
        </authorList>
    </citation>
    <scope>NUCLEOTIDE SEQUENCE [LARGE SCALE GENOMIC DNA]</scope>
    <source>
        <strain evidence="5 7">ATCC 33218</strain>
    </source>
</reference>
<dbReference type="EMBL" id="LN614830">
    <property type="protein sequence ID" value="CEG61398.1"/>
    <property type="molecule type" value="Genomic_DNA"/>
</dbReference>
<dbReference type="AlphaFoldDB" id="A0A098GG02"/>
<accession>A0A098GG02</accession>
<dbReference type="PATRIC" id="fig|451.8.peg.1220"/>